<comment type="pathway">
    <text evidence="2">Cell wall biogenesis; peptidoglycan biosynthesis.</text>
</comment>
<evidence type="ECO:0000256" key="11">
    <source>
        <dbReference type="ARBA" id="ARBA00033270"/>
    </source>
</evidence>
<evidence type="ECO:0000256" key="15">
    <source>
        <dbReference type="ARBA" id="ARBA00044770"/>
    </source>
</evidence>
<feature type="transmembrane region" description="Helical" evidence="18">
    <location>
        <begin position="96"/>
        <end position="113"/>
    </location>
</feature>
<dbReference type="GO" id="GO:0005886">
    <property type="term" value="C:plasma membrane"/>
    <property type="evidence" value="ECO:0007669"/>
    <property type="project" value="TreeGrafter"/>
</dbReference>
<keyword evidence="3" id="KW-0328">Glycosyltransferase</keyword>
<dbReference type="EC" id="2.4.99.28" evidence="15"/>
<feature type="transmembrane region" description="Helical" evidence="18">
    <location>
        <begin position="72"/>
        <end position="89"/>
    </location>
</feature>
<gene>
    <name evidence="19" type="ORF">DTO57_00890</name>
</gene>
<dbReference type="PROSITE" id="PS00428">
    <property type="entry name" value="FTSW_RODA_SPOVE"/>
    <property type="match status" value="1"/>
</dbReference>
<evidence type="ECO:0000256" key="8">
    <source>
        <dbReference type="ARBA" id="ARBA00022989"/>
    </source>
</evidence>
<dbReference type="GO" id="GO:0008360">
    <property type="term" value="P:regulation of cell shape"/>
    <property type="evidence" value="ECO:0007669"/>
    <property type="project" value="UniProtKB-KW"/>
</dbReference>
<dbReference type="AlphaFoldDB" id="A0A367Y870"/>
<evidence type="ECO:0000256" key="6">
    <source>
        <dbReference type="ARBA" id="ARBA00022960"/>
    </source>
</evidence>
<dbReference type="OrthoDB" id="9768187at2"/>
<name>A0A367Y870_9MICO</name>
<evidence type="ECO:0000313" key="20">
    <source>
        <dbReference type="Proteomes" id="UP000253508"/>
    </source>
</evidence>
<evidence type="ECO:0000256" key="18">
    <source>
        <dbReference type="SAM" id="Phobius"/>
    </source>
</evidence>
<keyword evidence="19" id="KW-0131">Cell cycle</keyword>
<comment type="subcellular location">
    <subcellularLocation>
        <location evidence="1">Membrane</location>
        <topology evidence="1">Multi-pass membrane protein</topology>
    </subcellularLocation>
</comment>
<evidence type="ECO:0000256" key="2">
    <source>
        <dbReference type="ARBA" id="ARBA00004752"/>
    </source>
</evidence>
<reference evidence="19 20" key="1">
    <citation type="submission" date="2018-07" db="EMBL/GenBank/DDBJ databases">
        <title>Microbacterium endoborsara sp. nov., a novel actinobacterium isolated from Borszczowia aralocaspica.</title>
        <authorList>
            <person name="An D."/>
        </authorList>
    </citation>
    <scope>NUCLEOTIDE SEQUENCE [LARGE SCALE GENOMIC DNA]</scope>
    <source>
        <strain evidence="19 20">C1.15228</strain>
    </source>
</reference>
<comment type="catalytic activity">
    <reaction evidence="16">
        <text>[GlcNAc-(1-&gt;4)-Mur2Ac(oyl-L-Ala-gamma-D-Glu-L-Lys-D-Ala-D-Ala)](n)-di-trans,octa-cis-undecaprenyl diphosphate + beta-D-GlcNAc-(1-&gt;4)-Mur2Ac(oyl-L-Ala-gamma-D-Glu-L-Lys-D-Ala-D-Ala)-di-trans,octa-cis-undecaprenyl diphosphate = [GlcNAc-(1-&gt;4)-Mur2Ac(oyl-L-Ala-gamma-D-Glu-L-Lys-D-Ala-D-Ala)](n+1)-di-trans,octa-cis-undecaprenyl diphosphate + di-trans,octa-cis-undecaprenyl diphosphate + H(+)</text>
        <dbReference type="Rhea" id="RHEA:23708"/>
        <dbReference type="Rhea" id="RHEA-COMP:9602"/>
        <dbReference type="Rhea" id="RHEA-COMP:9603"/>
        <dbReference type="ChEBI" id="CHEBI:15378"/>
        <dbReference type="ChEBI" id="CHEBI:58405"/>
        <dbReference type="ChEBI" id="CHEBI:60033"/>
        <dbReference type="ChEBI" id="CHEBI:78435"/>
        <dbReference type="EC" id="2.4.99.28"/>
    </reaction>
</comment>
<keyword evidence="7" id="KW-0573">Peptidoglycan synthesis</keyword>
<comment type="similarity">
    <text evidence="12">Belongs to the SEDS family. FtsW subfamily.</text>
</comment>
<evidence type="ECO:0000256" key="3">
    <source>
        <dbReference type="ARBA" id="ARBA00022676"/>
    </source>
</evidence>
<dbReference type="Proteomes" id="UP000253508">
    <property type="component" value="Unassembled WGS sequence"/>
</dbReference>
<dbReference type="GO" id="GO:0051301">
    <property type="term" value="P:cell division"/>
    <property type="evidence" value="ECO:0007669"/>
    <property type="project" value="UniProtKB-KW"/>
</dbReference>
<evidence type="ECO:0000256" key="5">
    <source>
        <dbReference type="ARBA" id="ARBA00022692"/>
    </source>
</evidence>
<evidence type="ECO:0000256" key="12">
    <source>
        <dbReference type="ARBA" id="ARBA00038053"/>
    </source>
</evidence>
<evidence type="ECO:0000256" key="17">
    <source>
        <dbReference type="ARBA" id="ARBA00049966"/>
    </source>
</evidence>
<evidence type="ECO:0000256" key="14">
    <source>
        <dbReference type="ARBA" id="ARBA00041418"/>
    </source>
</evidence>
<comment type="caution">
    <text evidence="19">The sequence shown here is derived from an EMBL/GenBank/DDBJ whole genome shotgun (WGS) entry which is preliminary data.</text>
</comment>
<accession>A0A367Y870</accession>
<feature type="transmembrane region" description="Helical" evidence="18">
    <location>
        <begin position="294"/>
        <end position="316"/>
    </location>
</feature>
<dbReference type="EMBL" id="QORO01000001">
    <property type="protein sequence ID" value="RCK61242.1"/>
    <property type="molecule type" value="Genomic_DNA"/>
</dbReference>
<feature type="transmembrane region" description="Helical" evidence="18">
    <location>
        <begin position="125"/>
        <end position="149"/>
    </location>
</feature>
<keyword evidence="6" id="KW-0133">Cell shape</keyword>
<evidence type="ECO:0000256" key="9">
    <source>
        <dbReference type="ARBA" id="ARBA00023136"/>
    </source>
</evidence>
<evidence type="ECO:0000256" key="4">
    <source>
        <dbReference type="ARBA" id="ARBA00022679"/>
    </source>
</evidence>
<comment type="function">
    <text evidence="17">Peptidoglycan polymerase that is essential for cell division.</text>
</comment>
<evidence type="ECO:0000256" key="13">
    <source>
        <dbReference type="ARBA" id="ARBA00041185"/>
    </source>
</evidence>
<dbReference type="GO" id="GO:0008955">
    <property type="term" value="F:peptidoglycan glycosyltransferase activity"/>
    <property type="evidence" value="ECO:0007669"/>
    <property type="project" value="UniProtKB-EC"/>
</dbReference>
<evidence type="ECO:0000313" key="19">
    <source>
        <dbReference type="EMBL" id="RCK61242.1"/>
    </source>
</evidence>
<proteinExistence type="inferred from homology"/>
<dbReference type="GO" id="GO:0015648">
    <property type="term" value="F:lipid-linked peptidoglycan transporter activity"/>
    <property type="evidence" value="ECO:0007669"/>
    <property type="project" value="TreeGrafter"/>
</dbReference>
<dbReference type="Pfam" id="PF01098">
    <property type="entry name" value="FTSW_RODA_SPOVE"/>
    <property type="match status" value="1"/>
</dbReference>
<dbReference type="GO" id="GO:0009252">
    <property type="term" value="P:peptidoglycan biosynthetic process"/>
    <property type="evidence" value="ECO:0007669"/>
    <property type="project" value="UniProtKB-KW"/>
</dbReference>
<dbReference type="PANTHER" id="PTHR30474">
    <property type="entry name" value="CELL CYCLE PROTEIN"/>
    <property type="match status" value="1"/>
</dbReference>
<organism evidence="19 20">
    <name type="scientific">Microbacterium sorbitolivorans</name>
    <dbReference type="NCBI Taxonomy" id="1867410"/>
    <lineage>
        <taxon>Bacteria</taxon>
        <taxon>Bacillati</taxon>
        <taxon>Actinomycetota</taxon>
        <taxon>Actinomycetes</taxon>
        <taxon>Micrococcales</taxon>
        <taxon>Microbacteriaceae</taxon>
        <taxon>Microbacterium</taxon>
    </lineage>
</organism>
<evidence type="ECO:0000256" key="10">
    <source>
        <dbReference type="ARBA" id="ARBA00032370"/>
    </source>
</evidence>
<keyword evidence="4" id="KW-0808">Transferase</keyword>
<keyword evidence="19" id="KW-0132">Cell division</keyword>
<evidence type="ECO:0000256" key="16">
    <source>
        <dbReference type="ARBA" id="ARBA00049902"/>
    </source>
</evidence>
<feature type="transmembrane region" description="Helical" evidence="18">
    <location>
        <begin position="360"/>
        <end position="381"/>
    </location>
</feature>
<sequence>MTTKAPTTASSRSLSVRIGLGRLAKPPSLEFLLIGSAAFLLTAFGVVMAFSATTVESLKNSGTPYSGGITHLVYAAVGIPLMLVMSLFSVRWLQRLAWPALILGVGLQLIVFTPLGDAQGGNRNWFYIGGLSIQPSEFLKAGLVLWLAYILFRKRALIDKFWHFAIPALPAAGLAMATVLAGEDLGTVLVMVVITFGTMYFAGVKMRFLAPIVLAGAAVVTVFVVTSQNRMSRLLAVFDPNCDPAGQCYQPYHGLWGLAGGGIFGRGLGNSHEKYNWLPAAADDYIFAIVGEELGLVGCIVLLALFVLLGVGIVLILRRTDSMFVRTLAGGIGVWILGQALINIGVVLRLFPTLGVPLPFMSSGGSSLIAVLIVTGVLLALTRTLPETERAGRRAQAPSK</sequence>
<feature type="transmembrane region" description="Helical" evidence="18">
    <location>
        <begin position="208"/>
        <end position="226"/>
    </location>
</feature>
<dbReference type="RefSeq" id="WP_114116350.1">
    <property type="nucleotide sequence ID" value="NZ_BMHU01000001.1"/>
</dbReference>
<feature type="transmembrane region" description="Helical" evidence="18">
    <location>
        <begin position="161"/>
        <end position="179"/>
    </location>
</feature>
<keyword evidence="5 18" id="KW-0812">Transmembrane</keyword>
<keyword evidence="8 18" id="KW-1133">Transmembrane helix</keyword>
<feature type="transmembrane region" description="Helical" evidence="18">
    <location>
        <begin position="31"/>
        <end position="52"/>
    </location>
</feature>
<keyword evidence="9 18" id="KW-0472">Membrane</keyword>
<keyword evidence="20" id="KW-1185">Reference proteome</keyword>
<dbReference type="InterPro" id="IPR001182">
    <property type="entry name" value="FtsW/RodA"/>
</dbReference>
<dbReference type="PANTHER" id="PTHR30474:SF2">
    <property type="entry name" value="PEPTIDOGLYCAN GLYCOSYLTRANSFERASE FTSW-RELATED"/>
    <property type="match status" value="1"/>
</dbReference>
<evidence type="ECO:0000256" key="1">
    <source>
        <dbReference type="ARBA" id="ARBA00004141"/>
    </source>
</evidence>
<feature type="transmembrane region" description="Helical" evidence="18">
    <location>
        <begin position="185"/>
        <end position="201"/>
    </location>
</feature>
<protein>
    <recommendedName>
        <fullName evidence="13">Probable peptidoglycan glycosyltransferase FtsW</fullName>
        <ecNumber evidence="15">2.4.99.28</ecNumber>
    </recommendedName>
    <alternativeName>
        <fullName evidence="14">Cell division protein FtsW</fullName>
    </alternativeName>
    <alternativeName>
        <fullName evidence="11">Cell wall polymerase</fullName>
    </alternativeName>
    <alternativeName>
        <fullName evidence="10">Peptidoglycan polymerase</fullName>
    </alternativeName>
</protein>
<dbReference type="InterPro" id="IPR018365">
    <property type="entry name" value="Cell_cycle_FtsW-rel_CS"/>
</dbReference>
<dbReference type="GO" id="GO:0032153">
    <property type="term" value="C:cell division site"/>
    <property type="evidence" value="ECO:0007669"/>
    <property type="project" value="TreeGrafter"/>
</dbReference>
<feature type="transmembrane region" description="Helical" evidence="18">
    <location>
        <begin position="328"/>
        <end position="348"/>
    </location>
</feature>
<evidence type="ECO:0000256" key="7">
    <source>
        <dbReference type="ARBA" id="ARBA00022984"/>
    </source>
</evidence>